<evidence type="ECO:0000256" key="3">
    <source>
        <dbReference type="SAM" id="Phobius"/>
    </source>
</evidence>
<dbReference type="SUPFAM" id="SSF88713">
    <property type="entry name" value="Glycoside hydrolase/deacetylase"/>
    <property type="match status" value="1"/>
</dbReference>
<dbReference type="PANTHER" id="PTHR11607">
    <property type="entry name" value="ALPHA-MANNOSIDASE"/>
    <property type="match status" value="1"/>
</dbReference>
<dbReference type="SUPFAM" id="SSF88688">
    <property type="entry name" value="Families 57/38 glycoside transferase middle domain"/>
    <property type="match status" value="1"/>
</dbReference>
<feature type="transmembrane region" description="Helical" evidence="3">
    <location>
        <begin position="165"/>
        <end position="187"/>
    </location>
</feature>
<keyword evidence="3" id="KW-0812">Transmembrane</keyword>
<dbReference type="Pfam" id="PF01074">
    <property type="entry name" value="Glyco_hydro_38N"/>
    <property type="match status" value="1"/>
</dbReference>
<dbReference type="GO" id="GO:0004559">
    <property type="term" value="F:alpha-mannosidase activity"/>
    <property type="evidence" value="ECO:0007669"/>
    <property type="project" value="InterPro"/>
</dbReference>
<dbReference type="InterPro" id="IPR028995">
    <property type="entry name" value="Glyco_hydro_57/38_cen_sf"/>
</dbReference>
<dbReference type="EMBL" id="JBAMMX010000018">
    <property type="protein sequence ID" value="KAK6923038.1"/>
    <property type="molecule type" value="Genomic_DNA"/>
</dbReference>
<comment type="caution">
    <text evidence="5">The sequence shown here is derived from an EMBL/GenBank/DDBJ whole genome shotgun (WGS) entry which is preliminary data.</text>
</comment>
<dbReference type="AlphaFoldDB" id="A0AAN8V873"/>
<accession>A0AAN8V873</accession>
<dbReference type="Gene3D" id="1.20.1270.50">
    <property type="entry name" value="Glycoside hydrolase family 38, central domain"/>
    <property type="match status" value="1"/>
</dbReference>
<feature type="domain" description="Glycoside hydrolase family 38 N-terminal" evidence="4">
    <location>
        <begin position="93"/>
        <end position="157"/>
    </location>
</feature>
<protein>
    <submittedName>
        <fullName evidence="5">Glycoside hydrolase family 38, N-terminal domain</fullName>
    </submittedName>
</protein>
<evidence type="ECO:0000256" key="1">
    <source>
        <dbReference type="ARBA" id="ARBA00022801"/>
    </source>
</evidence>
<dbReference type="InterPro" id="IPR000602">
    <property type="entry name" value="Glyco_hydro_38_N"/>
</dbReference>
<keyword evidence="1 5" id="KW-0378">Hydrolase</keyword>
<dbReference type="Proteomes" id="UP001370490">
    <property type="component" value="Unassembled WGS sequence"/>
</dbReference>
<dbReference type="InterPro" id="IPR037094">
    <property type="entry name" value="Glyco_hydro_38_cen_sf"/>
</dbReference>
<evidence type="ECO:0000256" key="2">
    <source>
        <dbReference type="ARBA" id="ARBA00023295"/>
    </source>
</evidence>
<evidence type="ECO:0000313" key="5">
    <source>
        <dbReference type="EMBL" id="KAK6923038.1"/>
    </source>
</evidence>
<evidence type="ECO:0000259" key="4">
    <source>
        <dbReference type="Pfam" id="PF01074"/>
    </source>
</evidence>
<keyword evidence="3" id="KW-1133">Transmembrane helix</keyword>
<feature type="transmembrane region" description="Helical" evidence="3">
    <location>
        <begin position="75"/>
        <end position="99"/>
    </location>
</feature>
<organism evidence="5 6">
    <name type="scientific">Dillenia turbinata</name>
    <dbReference type="NCBI Taxonomy" id="194707"/>
    <lineage>
        <taxon>Eukaryota</taxon>
        <taxon>Viridiplantae</taxon>
        <taxon>Streptophyta</taxon>
        <taxon>Embryophyta</taxon>
        <taxon>Tracheophyta</taxon>
        <taxon>Spermatophyta</taxon>
        <taxon>Magnoliopsida</taxon>
        <taxon>eudicotyledons</taxon>
        <taxon>Gunneridae</taxon>
        <taxon>Pentapetalae</taxon>
        <taxon>Dilleniales</taxon>
        <taxon>Dilleniaceae</taxon>
        <taxon>Dillenia</taxon>
    </lineage>
</organism>
<name>A0AAN8V873_9MAGN</name>
<gene>
    <name evidence="5" type="ORF">RJ641_011342</name>
</gene>
<dbReference type="InterPro" id="IPR011330">
    <property type="entry name" value="Glyco_hydro/deAcase_b/a-brl"/>
</dbReference>
<keyword evidence="3" id="KW-0472">Membrane</keyword>
<dbReference type="InterPro" id="IPR050843">
    <property type="entry name" value="Glycosyl_Hydrlase_38"/>
</dbReference>
<sequence length="298" mass="33578">MIDQIHHAIRTQFNKVPLSEWEINPFGHSAMQAYLLGAEVFTLQCFHCNCTFQLLNTFSGINLHFLLTSSQSTSLLGYWLLGLGIIVFFVGAIFLQLGFDSLHFVRIDYEDRAKHKDDKTLDVIWQGSKASCSSAQILTNAFPVHYSPPPGFHFEVFDDFKPVQILILSLSFVGLGVTLYTLHFTFYKSYFDPERESEVKFQNIGQMAFSYHFLLNESNSFTGIAQHHDAIAGTAKQHTTDDWQSVWPLEVLRYVGQFLEIKAVAVVGSTLACLVDSNSSTPCRAPALAFKQVNANFN</sequence>
<evidence type="ECO:0000313" key="6">
    <source>
        <dbReference type="Proteomes" id="UP001370490"/>
    </source>
</evidence>
<keyword evidence="2" id="KW-0326">Glycosidase</keyword>
<dbReference type="GO" id="GO:0006013">
    <property type="term" value="P:mannose metabolic process"/>
    <property type="evidence" value="ECO:0007669"/>
    <property type="project" value="InterPro"/>
</dbReference>
<dbReference type="Gene3D" id="3.20.110.10">
    <property type="entry name" value="Glycoside hydrolase 38, N terminal domain"/>
    <property type="match status" value="1"/>
</dbReference>
<proteinExistence type="predicted"/>
<dbReference type="PANTHER" id="PTHR11607:SF61">
    <property type="entry name" value="ALPHA-MANNOSIDASE"/>
    <property type="match status" value="1"/>
</dbReference>
<reference evidence="5 6" key="1">
    <citation type="submission" date="2023-12" db="EMBL/GenBank/DDBJ databases">
        <title>A high-quality genome assembly for Dillenia turbinata (Dilleniales).</title>
        <authorList>
            <person name="Chanderbali A."/>
        </authorList>
    </citation>
    <scope>NUCLEOTIDE SEQUENCE [LARGE SCALE GENOMIC DNA]</scope>
    <source>
        <strain evidence="5">LSX21</strain>
        <tissue evidence="5">Leaf</tissue>
    </source>
</reference>
<keyword evidence="6" id="KW-1185">Reference proteome</keyword>
<dbReference type="InterPro" id="IPR027291">
    <property type="entry name" value="Glyco_hydro_38_N_sf"/>
</dbReference>